<name>A0A1F8CVN8_9BACT</name>
<protein>
    <submittedName>
        <fullName evidence="2">Uncharacterized protein</fullName>
    </submittedName>
</protein>
<evidence type="ECO:0000256" key="1">
    <source>
        <dbReference type="SAM" id="Phobius"/>
    </source>
</evidence>
<keyword evidence="1" id="KW-0812">Transmembrane</keyword>
<comment type="caution">
    <text evidence="2">The sequence shown here is derived from an EMBL/GenBank/DDBJ whole genome shotgun (WGS) entry which is preliminary data.</text>
</comment>
<feature type="transmembrane region" description="Helical" evidence="1">
    <location>
        <begin position="366"/>
        <end position="387"/>
    </location>
</feature>
<dbReference type="STRING" id="1802538.A2382_01695"/>
<dbReference type="EMBL" id="MGHY01000004">
    <property type="protein sequence ID" value="OGM80136.1"/>
    <property type="molecule type" value="Genomic_DNA"/>
</dbReference>
<gene>
    <name evidence="2" type="ORF">A2382_01695</name>
</gene>
<dbReference type="Proteomes" id="UP000178999">
    <property type="component" value="Unassembled WGS sequence"/>
</dbReference>
<sequence>MTTIIFQAKKKKFKKVKKTQTVNQNKILPELSDEINFLLTKYQKILSNELEDGKKPTLKVGEVFSSVAYAYERLRNMIDYKGDHLLVRNAIFRILTRRLWHNLAENPTKVSLGLVKELIWARYLKNDSIPESRVDEIAKVLAKYQYLLLDLITKYPRASQKYLYWKDRIVELCSCEIELLLYPELAFSDDLAQGMQNWFLKNYTWDDSDLTDDAKNEQIYIAINKSLLKSDDARVRFRLLNKLNPEWGNTKKFSDQEIQTISAIDEVLHSPLQRHLFRFIQKRTAPFQILKSLFLENKHNTKEIIGDPEKFNSEITRLADLRYSEVRTKVNTGITRSIIYIFITKMLLAMAVEYPYEKFIIQSISWLPITINLLFPPSFMFIVGMAIKKPGEQDTKILLERISGFVSPKKDESKKHFSLKLAKGEGIWDEVFLFLYTSLSLLILLMVTLTLRQIGFNFLSIAIFFLFTSTVLLFGFRIRYTAGEYRMTTEREGLAAHLFSLLTLPFLRLGVIFSQTISRFNFLILIMDFIFEAPIKNIVAVVDEWGGYIRRKQEEVIEVPQD</sequence>
<accession>A0A1F8CVN8</accession>
<organism evidence="2 3">
    <name type="scientific">Candidatus Woesebacteria bacterium RIFOXYB1_FULL_38_16</name>
    <dbReference type="NCBI Taxonomy" id="1802538"/>
    <lineage>
        <taxon>Bacteria</taxon>
        <taxon>Candidatus Woeseibacteriota</taxon>
    </lineage>
</organism>
<evidence type="ECO:0000313" key="3">
    <source>
        <dbReference type="Proteomes" id="UP000178999"/>
    </source>
</evidence>
<reference evidence="2 3" key="1">
    <citation type="journal article" date="2016" name="Nat. Commun.">
        <title>Thousands of microbial genomes shed light on interconnected biogeochemical processes in an aquifer system.</title>
        <authorList>
            <person name="Anantharaman K."/>
            <person name="Brown C.T."/>
            <person name="Hug L.A."/>
            <person name="Sharon I."/>
            <person name="Castelle C.J."/>
            <person name="Probst A.J."/>
            <person name="Thomas B.C."/>
            <person name="Singh A."/>
            <person name="Wilkins M.J."/>
            <person name="Karaoz U."/>
            <person name="Brodie E.L."/>
            <person name="Williams K.H."/>
            <person name="Hubbard S.S."/>
            <person name="Banfield J.F."/>
        </authorList>
    </citation>
    <scope>NUCLEOTIDE SEQUENCE [LARGE SCALE GENOMIC DNA]</scope>
</reference>
<feature type="transmembrane region" description="Helical" evidence="1">
    <location>
        <begin position="337"/>
        <end position="354"/>
    </location>
</feature>
<proteinExistence type="predicted"/>
<dbReference type="AlphaFoldDB" id="A0A1F8CVN8"/>
<feature type="transmembrane region" description="Helical" evidence="1">
    <location>
        <begin position="427"/>
        <end position="448"/>
    </location>
</feature>
<keyword evidence="1" id="KW-0472">Membrane</keyword>
<feature type="transmembrane region" description="Helical" evidence="1">
    <location>
        <begin position="454"/>
        <end position="474"/>
    </location>
</feature>
<feature type="transmembrane region" description="Helical" evidence="1">
    <location>
        <begin position="494"/>
        <end position="514"/>
    </location>
</feature>
<keyword evidence="1" id="KW-1133">Transmembrane helix</keyword>
<evidence type="ECO:0000313" key="2">
    <source>
        <dbReference type="EMBL" id="OGM80136.1"/>
    </source>
</evidence>